<organism evidence="1">
    <name type="scientific">marine sediment metagenome</name>
    <dbReference type="NCBI Taxonomy" id="412755"/>
    <lineage>
        <taxon>unclassified sequences</taxon>
        <taxon>metagenomes</taxon>
        <taxon>ecological metagenomes</taxon>
    </lineage>
</organism>
<feature type="non-terminal residue" evidence="1">
    <location>
        <position position="1"/>
    </location>
</feature>
<evidence type="ECO:0000313" key="1">
    <source>
        <dbReference type="EMBL" id="GAH09604.1"/>
    </source>
</evidence>
<accession>X1DXF7</accession>
<dbReference type="AlphaFoldDB" id="X1DXF7"/>
<dbReference type="EMBL" id="BART01030999">
    <property type="protein sequence ID" value="GAH09604.1"/>
    <property type="molecule type" value="Genomic_DNA"/>
</dbReference>
<sequence length="78" mass="9274">LNTPGTRYYMADIDEMAESLTKIMNGDREKMARKARSFSEKFDWDNVVNKYMNPFLEDCELELFPKITKTGVKKWRDD</sequence>
<comment type="caution">
    <text evidence="1">The sequence shown here is derived from an EMBL/GenBank/DDBJ whole genome shotgun (WGS) entry which is preliminary data.</text>
</comment>
<proteinExistence type="predicted"/>
<reference evidence="1" key="1">
    <citation type="journal article" date="2014" name="Front. Microbiol.">
        <title>High frequency of phylogenetically diverse reductive dehalogenase-homologous genes in deep subseafloor sedimentary metagenomes.</title>
        <authorList>
            <person name="Kawai M."/>
            <person name="Futagami T."/>
            <person name="Toyoda A."/>
            <person name="Takaki Y."/>
            <person name="Nishi S."/>
            <person name="Hori S."/>
            <person name="Arai W."/>
            <person name="Tsubouchi T."/>
            <person name="Morono Y."/>
            <person name="Uchiyama I."/>
            <person name="Ito T."/>
            <person name="Fujiyama A."/>
            <person name="Inagaki F."/>
            <person name="Takami H."/>
        </authorList>
    </citation>
    <scope>NUCLEOTIDE SEQUENCE</scope>
    <source>
        <strain evidence="1">Expedition CK06-06</strain>
    </source>
</reference>
<dbReference type="Gene3D" id="3.40.50.2000">
    <property type="entry name" value="Glycogen Phosphorylase B"/>
    <property type="match status" value="1"/>
</dbReference>
<gene>
    <name evidence="1" type="ORF">S01H4_53956</name>
</gene>
<evidence type="ECO:0008006" key="2">
    <source>
        <dbReference type="Google" id="ProtNLM"/>
    </source>
</evidence>
<name>X1DXF7_9ZZZZ</name>
<protein>
    <recommendedName>
        <fullName evidence="2">Glycosyl transferase family 1 domain-containing protein</fullName>
    </recommendedName>
</protein>
<dbReference type="SUPFAM" id="SSF53756">
    <property type="entry name" value="UDP-Glycosyltransferase/glycogen phosphorylase"/>
    <property type="match status" value="1"/>
</dbReference>